<organism evidence="1 2">
    <name type="scientific">Portunus trituberculatus</name>
    <name type="common">Swimming crab</name>
    <name type="synonym">Neptunus trituberculatus</name>
    <dbReference type="NCBI Taxonomy" id="210409"/>
    <lineage>
        <taxon>Eukaryota</taxon>
        <taxon>Metazoa</taxon>
        <taxon>Ecdysozoa</taxon>
        <taxon>Arthropoda</taxon>
        <taxon>Crustacea</taxon>
        <taxon>Multicrustacea</taxon>
        <taxon>Malacostraca</taxon>
        <taxon>Eumalacostraca</taxon>
        <taxon>Eucarida</taxon>
        <taxon>Decapoda</taxon>
        <taxon>Pleocyemata</taxon>
        <taxon>Brachyura</taxon>
        <taxon>Eubrachyura</taxon>
        <taxon>Portunoidea</taxon>
        <taxon>Portunidae</taxon>
        <taxon>Portuninae</taxon>
        <taxon>Portunus</taxon>
    </lineage>
</organism>
<dbReference type="Proteomes" id="UP000324222">
    <property type="component" value="Unassembled WGS sequence"/>
</dbReference>
<protein>
    <submittedName>
        <fullName evidence="1">Uncharacterized protein</fullName>
    </submittedName>
</protein>
<sequence length="76" mass="8181">MFWGVRLCRAPGAVGRIGHAQHVQKSHSVFLVKCVCARTTHDSSQTTPACLAALLTLLLFSGFDDLTDPMRPGDGL</sequence>
<keyword evidence="2" id="KW-1185">Reference proteome</keyword>
<accession>A0A5B7I8V1</accession>
<reference evidence="1 2" key="1">
    <citation type="submission" date="2019-05" db="EMBL/GenBank/DDBJ databases">
        <title>Another draft genome of Portunus trituberculatus and its Hox gene families provides insights of decapod evolution.</title>
        <authorList>
            <person name="Jeong J.-H."/>
            <person name="Song I."/>
            <person name="Kim S."/>
            <person name="Choi T."/>
            <person name="Kim D."/>
            <person name="Ryu S."/>
            <person name="Kim W."/>
        </authorList>
    </citation>
    <scope>NUCLEOTIDE SEQUENCE [LARGE SCALE GENOMIC DNA]</scope>
    <source>
        <tissue evidence="1">Muscle</tissue>
    </source>
</reference>
<dbReference type="AlphaFoldDB" id="A0A5B7I8V1"/>
<dbReference type="EMBL" id="VSRR010045341">
    <property type="protein sequence ID" value="MPC77224.1"/>
    <property type="molecule type" value="Genomic_DNA"/>
</dbReference>
<evidence type="ECO:0000313" key="2">
    <source>
        <dbReference type="Proteomes" id="UP000324222"/>
    </source>
</evidence>
<evidence type="ECO:0000313" key="1">
    <source>
        <dbReference type="EMBL" id="MPC77224.1"/>
    </source>
</evidence>
<proteinExistence type="predicted"/>
<gene>
    <name evidence="1" type="ORF">E2C01_071673</name>
</gene>
<name>A0A5B7I8V1_PORTR</name>
<comment type="caution">
    <text evidence="1">The sequence shown here is derived from an EMBL/GenBank/DDBJ whole genome shotgun (WGS) entry which is preliminary data.</text>
</comment>